<organism evidence="1">
    <name type="scientific">Picea glauca</name>
    <name type="common">White spruce</name>
    <name type="synonym">Pinus glauca</name>
    <dbReference type="NCBI Taxonomy" id="3330"/>
    <lineage>
        <taxon>Eukaryota</taxon>
        <taxon>Viridiplantae</taxon>
        <taxon>Streptophyta</taxon>
        <taxon>Embryophyta</taxon>
        <taxon>Tracheophyta</taxon>
        <taxon>Spermatophyta</taxon>
        <taxon>Pinopsida</taxon>
        <taxon>Pinidae</taxon>
        <taxon>Conifers I</taxon>
        <taxon>Pinales</taxon>
        <taxon>Pinaceae</taxon>
        <taxon>Picea</taxon>
    </lineage>
</organism>
<proteinExistence type="predicted"/>
<comment type="caution">
    <text evidence="1">The sequence shown here is derived from an EMBL/GenBank/DDBJ whole genome shotgun (WGS) entry which is preliminary data.</text>
</comment>
<keyword evidence="1" id="KW-0496">Mitochondrion</keyword>
<accession>A0A101LV42</accession>
<sequence>MEWVIPLDMDPLPGTLQMPPAIPPLINVAQSQWIMSKQLYYFGRDLPSKWNG</sequence>
<dbReference type="EMBL" id="LKAM01000017">
    <property type="protein sequence ID" value="KUM45703.1"/>
    <property type="molecule type" value="Genomic_DNA"/>
</dbReference>
<dbReference type="AlphaFoldDB" id="A0A101LV42"/>
<protein>
    <submittedName>
        <fullName evidence="1">Uncharacterized protein</fullName>
    </submittedName>
</protein>
<name>A0A101LV42_PICGL</name>
<evidence type="ECO:0000313" key="1">
    <source>
        <dbReference type="EMBL" id="KUM45703.1"/>
    </source>
</evidence>
<geneLocation type="mitochondrion" evidence="1"/>
<reference evidence="1" key="1">
    <citation type="journal article" date="2015" name="Genome Biol. Evol.">
        <title>Organellar Genomes of White Spruce (Picea glauca): Assembly and Annotation.</title>
        <authorList>
            <person name="Jackman S.D."/>
            <person name="Warren R.L."/>
            <person name="Gibb E.A."/>
            <person name="Vandervalk B.P."/>
            <person name="Mohamadi H."/>
            <person name="Chu J."/>
            <person name="Raymond A."/>
            <person name="Pleasance S."/>
            <person name="Coope R."/>
            <person name="Wildung M.R."/>
            <person name="Ritland C.E."/>
            <person name="Bousquet J."/>
            <person name="Jones S.J."/>
            <person name="Bohlmann J."/>
            <person name="Birol I."/>
        </authorList>
    </citation>
    <scope>NUCLEOTIDE SEQUENCE [LARGE SCALE GENOMIC DNA]</scope>
    <source>
        <tissue evidence="1">Flushing bud</tissue>
    </source>
</reference>
<gene>
    <name evidence="1" type="ORF">ABT39_MTgene2540</name>
</gene>